<evidence type="ECO:0000313" key="8">
    <source>
        <dbReference type="Proteomes" id="UP001295794"/>
    </source>
</evidence>
<comment type="caution">
    <text evidence="7">The sequence shown here is derived from an EMBL/GenBank/DDBJ whole genome shotgun (WGS) entry which is preliminary data.</text>
</comment>
<dbReference type="PANTHER" id="PTHR17920">
    <property type="entry name" value="TRANSMEMBRANE AND COILED-COIL DOMAIN-CONTAINING PROTEIN 4 TMCO4"/>
    <property type="match status" value="1"/>
</dbReference>
<dbReference type="InterPro" id="IPR029058">
    <property type="entry name" value="AB_hydrolase_fold"/>
</dbReference>
<gene>
    <name evidence="7" type="ORF">MYCIT1_LOCUS26668</name>
</gene>
<dbReference type="PANTHER" id="PTHR17920:SF22">
    <property type="entry name" value="DUF726 DOMAIN PROTEIN (AFU_ORTHOLOGUE AFUA_2G12860)"/>
    <property type="match status" value="1"/>
</dbReference>
<feature type="transmembrane region" description="Helical" evidence="6">
    <location>
        <begin position="180"/>
        <end position="203"/>
    </location>
</feature>
<dbReference type="SUPFAM" id="SSF53474">
    <property type="entry name" value="alpha/beta-Hydrolases"/>
    <property type="match status" value="1"/>
</dbReference>
<keyword evidence="8" id="KW-1185">Reference proteome</keyword>
<dbReference type="Pfam" id="PF05277">
    <property type="entry name" value="DUF726"/>
    <property type="match status" value="1"/>
</dbReference>
<evidence type="ECO:0000256" key="4">
    <source>
        <dbReference type="ARBA" id="ARBA00022989"/>
    </source>
</evidence>
<feature type="transmembrane region" description="Helical" evidence="6">
    <location>
        <begin position="209"/>
        <end position="233"/>
    </location>
</feature>
<protein>
    <recommendedName>
        <fullName evidence="9">DUF726-domain-containing protein</fullName>
    </recommendedName>
</protein>
<keyword evidence="3 6" id="KW-0812">Transmembrane</keyword>
<reference evidence="7" key="1">
    <citation type="submission" date="2023-11" db="EMBL/GenBank/DDBJ databases">
        <authorList>
            <person name="De Vega J J."/>
            <person name="De Vega J J."/>
        </authorList>
    </citation>
    <scope>NUCLEOTIDE SEQUENCE</scope>
</reference>
<keyword evidence="5 6" id="KW-0472">Membrane</keyword>
<dbReference type="Proteomes" id="UP001295794">
    <property type="component" value="Unassembled WGS sequence"/>
</dbReference>
<evidence type="ECO:0000256" key="6">
    <source>
        <dbReference type="SAM" id="Phobius"/>
    </source>
</evidence>
<organism evidence="7 8">
    <name type="scientific">Mycena citricolor</name>
    <dbReference type="NCBI Taxonomy" id="2018698"/>
    <lineage>
        <taxon>Eukaryota</taxon>
        <taxon>Fungi</taxon>
        <taxon>Dikarya</taxon>
        <taxon>Basidiomycota</taxon>
        <taxon>Agaricomycotina</taxon>
        <taxon>Agaricomycetes</taxon>
        <taxon>Agaricomycetidae</taxon>
        <taxon>Agaricales</taxon>
        <taxon>Marasmiineae</taxon>
        <taxon>Mycenaceae</taxon>
        <taxon>Mycena</taxon>
    </lineage>
</organism>
<evidence type="ECO:0000256" key="1">
    <source>
        <dbReference type="ARBA" id="ARBA00004141"/>
    </source>
</evidence>
<evidence type="ECO:0000313" key="7">
    <source>
        <dbReference type="EMBL" id="CAK5277654.1"/>
    </source>
</evidence>
<sequence>MADLTQLVPPKDLDDSIKETVFRHIFCRLASFRNTALLHSELEQNLTELDAKVKSQRKDDFDREIQNWAQNLVENAWMACGEIGGGECPQLDPYTDTSTGHLDQLPPQETLTKILNTVLFLNIAGSKEFSARTRSFLTTIGKCDEDIIVSALKNPSKAIEETQKLAESSRLEHAKMGRTLRMVGVGLGAVAGGVLVGVTGGLAAPLVGAGVATVLGFFGIGGTAVGILASALASTALHARRARSSLSPGSSVICGALFGAYGARSTSKMVERHTREIRDLDILALHNISKEHETLAVRMCVSGWLSSKDDVTAPWKVFSGDDTYALQWEVELLQSLSNSLVTLVKTNALRYIKAEVIKRTVFATLMSSLAPMAILKVGQIIDNDWMNSQALAIKAGRVLGDLLHKRVFGNRPVTLTGYSLGALVIFQALECLAALPPSETVHLIEDVYLFGAPVTTDLARWASIRRLVSGRLVNGYARDDYVLAVLSRISNASWEVAGLRSVDVVGVDNVLCEEVEGHTQWRVMVGKSLQLAGAPQIEDQRVLEQTENGHADPTYAAELPDDA</sequence>
<name>A0AAD2HMP9_9AGAR</name>
<comment type="similarity">
    <text evidence="2">Belongs to the TMCO4 family.</text>
</comment>
<dbReference type="EMBL" id="CAVNYO010000419">
    <property type="protein sequence ID" value="CAK5277654.1"/>
    <property type="molecule type" value="Genomic_DNA"/>
</dbReference>
<dbReference type="AlphaFoldDB" id="A0AAD2HMP9"/>
<comment type="subcellular location">
    <subcellularLocation>
        <location evidence="1">Membrane</location>
        <topology evidence="1">Multi-pass membrane protein</topology>
    </subcellularLocation>
</comment>
<accession>A0AAD2HMP9</accession>
<evidence type="ECO:0000256" key="3">
    <source>
        <dbReference type="ARBA" id="ARBA00022692"/>
    </source>
</evidence>
<proteinExistence type="inferred from homology"/>
<dbReference type="InterPro" id="IPR007941">
    <property type="entry name" value="DUF726"/>
</dbReference>
<evidence type="ECO:0000256" key="5">
    <source>
        <dbReference type="ARBA" id="ARBA00023136"/>
    </source>
</evidence>
<dbReference type="GO" id="GO:0016020">
    <property type="term" value="C:membrane"/>
    <property type="evidence" value="ECO:0007669"/>
    <property type="project" value="UniProtKB-SubCell"/>
</dbReference>
<keyword evidence="4 6" id="KW-1133">Transmembrane helix</keyword>
<feature type="transmembrane region" description="Helical" evidence="6">
    <location>
        <begin position="245"/>
        <end position="263"/>
    </location>
</feature>
<evidence type="ECO:0008006" key="9">
    <source>
        <dbReference type="Google" id="ProtNLM"/>
    </source>
</evidence>
<evidence type="ECO:0000256" key="2">
    <source>
        <dbReference type="ARBA" id="ARBA00009824"/>
    </source>
</evidence>